<evidence type="ECO:0000313" key="8">
    <source>
        <dbReference type="Proteomes" id="UP000433101"/>
    </source>
</evidence>
<evidence type="ECO:0000256" key="5">
    <source>
        <dbReference type="ARBA" id="ARBA00023237"/>
    </source>
</evidence>
<evidence type="ECO:0000256" key="4">
    <source>
        <dbReference type="ARBA" id="ARBA00023136"/>
    </source>
</evidence>
<evidence type="ECO:0000313" key="7">
    <source>
        <dbReference type="EMBL" id="MXN65021.1"/>
    </source>
</evidence>
<dbReference type="PANTHER" id="PTHR38776">
    <property type="entry name" value="MLTA-INTERACTING PROTEIN-RELATED"/>
    <property type="match status" value="1"/>
</dbReference>
<dbReference type="AlphaFoldDB" id="A0A7X3LTX4"/>
<organism evidence="7 8">
    <name type="scientific">Stappia sediminis</name>
    <dbReference type="NCBI Taxonomy" id="2692190"/>
    <lineage>
        <taxon>Bacteria</taxon>
        <taxon>Pseudomonadati</taxon>
        <taxon>Pseudomonadota</taxon>
        <taxon>Alphaproteobacteria</taxon>
        <taxon>Hyphomicrobiales</taxon>
        <taxon>Stappiaceae</taxon>
        <taxon>Stappia</taxon>
    </lineage>
</organism>
<dbReference type="InterPro" id="IPR010583">
    <property type="entry name" value="MipA"/>
</dbReference>
<keyword evidence="3 6" id="KW-0732">Signal</keyword>
<comment type="subcellular location">
    <subcellularLocation>
        <location evidence="1">Cell outer membrane</location>
    </subcellularLocation>
</comment>
<feature type="chain" id="PRO_5031319328" evidence="6">
    <location>
        <begin position="25"/>
        <end position="271"/>
    </location>
</feature>
<feature type="signal peptide" evidence="6">
    <location>
        <begin position="1"/>
        <end position="24"/>
    </location>
</feature>
<comment type="similarity">
    <text evidence="2">Belongs to the MipA/OmpV family.</text>
</comment>
<name>A0A7X3LTX4_9HYPH</name>
<evidence type="ECO:0000256" key="1">
    <source>
        <dbReference type="ARBA" id="ARBA00004442"/>
    </source>
</evidence>
<gene>
    <name evidence="7" type="ORF">GR183_08895</name>
</gene>
<keyword evidence="5" id="KW-0998">Cell outer membrane</keyword>
<evidence type="ECO:0000256" key="2">
    <source>
        <dbReference type="ARBA" id="ARBA00005722"/>
    </source>
</evidence>
<keyword evidence="4" id="KW-0472">Membrane</keyword>
<proteinExistence type="inferred from homology"/>
<evidence type="ECO:0000256" key="6">
    <source>
        <dbReference type="SAM" id="SignalP"/>
    </source>
</evidence>
<reference evidence="7 8" key="1">
    <citation type="submission" date="2019-12" db="EMBL/GenBank/DDBJ databases">
        <authorList>
            <person name="Li M."/>
        </authorList>
    </citation>
    <scope>NUCLEOTIDE SEQUENCE [LARGE SCALE GENOMIC DNA]</scope>
    <source>
        <strain evidence="7 8">GBMRC 2046</strain>
    </source>
</reference>
<accession>A0A7X3LTX4</accession>
<dbReference type="Proteomes" id="UP000433101">
    <property type="component" value="Unassembled WGS sequence"/>
</dbReference>
<keyword evidence="8" id="KW-1185">Reference proteome</keyword>
<comment type="caution">
    <text evidence="7">The sequence shown here is derived from an EMBL/GenBank/DDBJ whole genome shotgun (WGS) entry which is preliminary data.</text>
</comment>
<dbReference type="GO" id="GO:0009279">
    <property type="term" value="C:cell outer membrane"/>
    <property type="evidence" value="ECO:0007669"/>
    <property type="project" value="UniProtKB-SubCell"/>
</dbReference>
<evidence type="ECO:0000256" key="3">
    <source>
        <dbReference type="ARBA" id="ARBA00022729"/>
    </source>
</evidence>
<dbReference type="Pfam" id="PF06629">
    <property type="entry name" value="MipA"/>
    <property type="match status" value="1"/>
</dbReference>
<dbReference type="RefSeq" id="WP_160775249.1">
    <property type="nucleotide sequence ID" value="NZ_WUMV01000003.1"/>
</dbReference>
<dbReference type="PANTHER" id="PTHR38776:SF1">
    <property type="entry name" value="MLTA-INTERACTING PROTEIN-RELATED"/>
    <property type="match status" value="1"/>
</dbReference>
<sequence length="271" mass="29381">MPRSLFSRACLAAALLATASAAQAQDGNLAPEDRPLPQKQYVLDLGGGAIVQPRYPGADDYLVYPFPIIAVGRFYLPGLGQVVDGDVVKRGFFFYPSFDFIGERKASDSSDLTGTGKVNWALELGLGAGYRYDWLRGFVELRQGINGHHGQVADFGIDIITNPLDRVEFSIGPRASWASEDYMDTYFGVTPSEAAASGGILTPYDPDAGFKTVGVAARASYAWNDKTTFHLQGGWDRFVGDADNSPIVTRGDDDQFSIGIGVSYRFGFDVF</sequence>
<dbReference type="EMBL" id="WUMV01000003">
    <property type="protein sequence ID" value="MXN65021.1"/>
    <property type="molecule type" value="Genomic_DNA"/>
</dbReference>
<protein>
    <submittedName>
        <fullName evidence="7">MipA/OmpV family protein</fullName>
    </submittedName>
</protein>